<evidence type="ECO:0008006" key="3">
    <source>
        <dbReference type="Google" id="ProtNLM"/>
    </source>
</evidence>
<name>A0ABP7EQN6_9STAP</name>
<comment type="caution">
    <text evidence="1">The sequence shown here is derived from an EMBL/GenBank/DDBJ whole genome shotgun (WGS) entry which is preliminary data.</text>
</comment>
<dbReference type="EMBL" id="BAABCK010000021">
    <property type="protein sequence ID" value="GAA3723043.1"/>
    <property type="molecule type" value="Genomic_DNA"/>
</dbReference>
<gene>
    <name evidence="1" type="ORF">GCM10022378_11400</name>
</gene>
<keyword evidence="2" id="KW-1185">Reference proteome</keyword>
<evidence type="ECO:0000313" key="2">
    <source>
        <dbReference type="Proteomes" id="UP001500920"/>
    </source>
</evidence>
<dbReference type="SUPFAM" id="SSF110849">
    <property type="entry name" value="ParB/Sulfiredoxin"/>
    <property type="match status" value="1"/>
</dbReference>
<evidence type="ECO:0000313" key="1">
    <source>
        <dbReference type="EMBL" id="GAA3723043.1"/>
    </source>
</evidence>
<organism evidence="1 2">
    <name type="scientific">Salinicoccus jeotgali</name>
    <dbReference type="NCBI Taxonomy" id="381634"/>
    <lineage>
        <taxon>Bacteria</taxon>
        <taxon>Bacillati</taxon>
        <taxon>Bacillota</taxon>
        <taxon>Bacilli</taxon>
        <taxon>Bacillales</taxon>
        <taxon>Staphylococcaceae</taxon>
        <taxon>Salinicoccus</taxon>
    </lineage>
</organism>
<dbReference type="InterPro" id="IPR036086">
    <property type="entry name" value="ParB/Sulfiredoxin_sf"/>
</dbReference>
<dbReference type="RefSeq" id="WP_344702304.1">
    <property type="nucleotide sequence ID" value="NZ_BAABCK010000021.1"/>
</dbReference>
<proteinExistence type="predicted"/>
<accession>A0ABP7EQN6</accession>
<protein>
    <recommendedName>
        <fullName evidence="3">ParB/Sulfiredoxin domain-containing protein</fullName>
    </recommendedName>
</protein>
<dbReference type="Gene3D" id="3.90.1530.10">
    <property type="entry name" value="Conserved hypothetical protein from pyrococcus furiosus pfu- 392566-001, ParB domain"/>
    <property type="match status" value="1"/>
</dbReference>
<reference evidence="2" key="1">
    <citation type="journal article" date="2019" name="Int. J. Syst. Evol. Microbiol.">
        <title>The Global Catalogue of Microorganisms (GCM) 10K type strain sequencing project: providing services to taxonomists for standard genome sequencing and annotation.</title>
        <authorList>
            <consortium name="The Broad Institute Genomics Platform"/>
            <consortium name="The Broad Institute Genome Sequencing Center for Infectious Disease"/>
            <person name="Wu L."/>
            <person name="Ma J."/>
        </authorList>
    </citation>
    <scope>NUCLEOTIDE SEQUENCE [LARGE SCALE GENOMIC DNA]</scope>
    <source>
        <strain evidence="2">JCM 16981</strain>
    </source>
</reference>
<sequence length="255" mass="29484">MTVTDKYKVAYSVYETDQYDDFSFMEENRGISANHVKALVKNIKDGYEMPPIIVNEHMEVMDGQHRLMAHKELDEPVTFIIQRDMKENAIQRANTDVSKWTTPQHIEYHIKRGNEHYAKLNEFKEYSGMPVVQAMRILGKSADSRIKSSAKIIQHGVFVVTHETDAYSFTDEVVLRMRMEAPTGKIISALKRLYDAGVDTKRLVTAVNVTEDELKLLNTVPKIIETIVKVYNTDLKRADQVKMKEYGKNQYKVYI</sequence>
<dbReference type="Proteomes" id="UP001500920">
    <property type="component" value="Unassembled WGS sequence"/>
</dbReference>